<dbReference type="PANTHER" id="PTHR24171:SF9">
    <property type="entry name" value="ANKYRIN REPEAT DOMAIN-CONTAINING PROTEIN 39"/>
    <property type="match status" value="1"/>
</dbReference>
<dbReference type="Pfam" id="PF12796">
    <property type="entry name" value="Ank_2"/>
    <property type="match status" value="1"/>
</dbReference>
<keyword evidence="5" id="KW-1185">Reference proteome</keyword>
<dbReference type="Proteomes" id="UP000501534">
    <property type="component" value="Chromosome"/>
</dbReference>
<keyword evidence="2 3" id="KW-0040">ANK repeat</keyword>
<accession>A0A6M4GSE7</accession>
<sequence length="141" mass="15272">MGVVPGRSTWSLGMNAKHTETIEQFLSRTGEVLDPLEKARPLSIHTRGSDGDTPLHLAALWGDRHITRLLIEAGADVNAKGDMSCPPLYYAVMQGHVLVAEVLLAHGADPDAHTELSFTPRTLAKGGGNKEMIKLFRNVHA</sequence>
<evidence type="ECO:0000313" key="4">
    <source>
        <dbReference type="EMBL" id="QJR09233.1"/>
    </source>
</evidence>
<dbReference type="PROSITE" id="PS50297">
    <property type="entry name" value="ANK_REP_REGION"/>
    <property type="match status" value="2"/>
</dbReference>
<dbReference type="Gene3D" id="1.25.40.20">
    <property type="entry name" value="Ankyrin repeat-containing domain"/>
    <property type="match status" value="1"/>
</dbReference>
<organism evidence="4 5">
    <name type="scientific">Usitatibacter rugosus</name>
    <dbReference type="NCBI Taxonomy" id="2732067"/>
    <lineage>
        <taxon>Bacteria</taxon>
        <taxon>Pseudomonadati</taxon>
        <taxon>Pseudomonadota</taxon>
        <taxon>Betaproteobacteria</taxon>
        <taxon>Nitrosomonadales</taxon>
        <taxon>Usitatibacteraceae</taxon>
        <taxon>Usitatibacter</taxon>
    </lineage>
</organism>
<dbReference type="AlphaFoldDB" id="A0A6M4GSE7"/>
<gene>
    <name evidence="4" type="ORF">DSM104443_00270</name>
</gene>
<dbReference type="SUPFAM" id="SSF48403">
    <property type="entry name" value="Ankyrin repeat"/>
    <property type="match status" value="1"/>
</dbReference>
<evidence type="ECO:0000256" key="1">
    <source>
        <dbReference type="ARBA" id="ARBA00022737"/>
    </source>
</evidence>
<feature type="repeat" description="ANK" evidence="3">
    <location>
        <begin position="83"/>
        <end position="115"/>
    </location>
</feature>
<proteinExistence type="predicted"/>
<dbReference type="PANTHER" id="PTHR24171">
    <property type="entry name" value="ANKYRIN REPEAT DOMAIN-CONTAINING PROTEIN 39-RELATED"/>
    <property type="match status" value="1"/>
</dbReference>
<keyword evidence="1" id="KW-0677">Repeat</keyword>
<dbReference type="InterPro" id="IPR036770">
    <property type="entry name" value="Ankyrin_rpt-contain_sf"/>
</dbReference>
<dbReference type="SMART" id="SM00248">
    <property type="entry name" value="ANK"/>
    <property type="match status" value="2"/>
</dbReference>
<name>A0A6M4GSE7_9PROT</name>
<protein>
    <submittedName>
        <fullName evidence="4">Uncharacterized protein</fullName>
    </submittedName>
</protein>
<dbReference type="PROSITE" id="PS50088">
    <property type="entry name" value="ANK_REPEAT"/>
    <property type="match status" value="2"/>
</dbReference>
<dbReference type="KEGG" id="uru:DSM104443_00270"/>
<evidence type="ECO:0000313" key="5">
    <source>
        <dbReference type="Proteomes" id="UP000501534"/>
    </source>
</evidence>
<dbReference type="EMBL" id="CP053069">
    <property type="protein sequence ID" value="QJR09233.1"/>
    <property type="molecule type" value="Genomic_DNA"/>
</dbReference>
<dbReference type="PRINTS" id="PR01415">
    <property type="entry name" value="ANKYRIN"/>
</dbReference>
<feature type="repeat" description="ANK" evidence="3">
    <location>
        <begin position="50"/>
        <end position="82"/>
    </location>
</feature>
<dbReference type="InterPro" id="IPR002110">
    <property type="entry name" value="Ankyrin_rpt"/>
</dbReference>
<evidence type="ECO:0000256" key="3">
    <source>
        <dbReference type="PROSITE-ProRule" id="PRU00023"/>
    </source>
</evidence>
<evidence type="ECO:0000256" key="2">
    <source>
        <dbReference type="ARBA" id="ARBA00023043"/>
    </source>
</evidence>
<reference evidence="4 5" key="1">
    <citation type="submission" date="2020-04" db="EMBL/GenBank/DDBJ databases">
        <title>Usitatibacter rugosus gen. nov., sp. nov. and Usitatibacter palustris sp. nov., novel members of Usitatibacteraceae fam. nov. within the order Nitrosomonadales isolated from soil.</title>
        <authorList>
            <person name="Huber K.J."/>
            <person name="Neumann-Schaal M."/>
            <person name="Geppert A."/>
            <person name="Luckner M."/>
            <person name="Wanner G."/>
            <person name="Overmann J."/>
        </authorList>
    </citation>
    <scope>NUCLEOTIDE SEQUENCE [LARGE SCALE GENOMIC DNA]</scope>
    <source>
        <strain evidence="4 5">0125_3</strain>
    </source>
</reference>